<feature type="transmembrane region" description="Helical" evidence="8">
    <location>
        <begin position="583"/>
        <end position="605"/>
    </location>
</feature>
<evidence type="ECO:0000256" key="1">
    <source>
        <dbReference type="ARBA" id="ARBA00004196"/>
    </source>
</evidence>
<feature type="transmembrane region" description="Helical" evidence="8">
    <location>
        <begin position="553"/>
        <end position="571"/>
    </location>
</feature>
<keyword evidence="5" id="KW-0732">Signal</keyword>
<dbReference type="GO" id="GO:0005576">
    <property type="term" value="C:extracellular region"/>
    <property type="evidence" value="ECO:0007669"/>
    <property type="project" value="UniProtKB-SubCell"/>
</dbReference>
<dbReference type="AlphaFoldDB" id="A0AA35XCK7"/>
<evidence type="ECO:0000256" key="5">
    <source>
        <dbReference type="ARBA" id="ARBA00022729"/>
    </source>
</evidence>
<gene>
    <name evidence="9" type="ORF">GBAR_LOCUS25352</name>
</gene>
<organism evidence="9 10">
    <name type="scientific">Geodia barretti</name>
    <name type="common">Barrett's horny sponge</name>
    <dbReference type="NCBI Taxonomy" id="519541"/>
    <lineage>
        <taxon>Eukaryota</taxon>
        <taxon>Metazoa</taxon>
        <taxon>Porifera</taxon>
        <taxon>Demospongiae</taxon>
        <taxon>Heteroscleromorpha</taxon>
        <taxon>Tetractinellida</taxon>
        <taxon>Astrophorina</taxon>
        <taxon>Geodiidae</taxon>
        <taxon>Geodia</taxon>
    </lineage>
</organism>
<accession>A0AA35XCK7</accession>
<proteinExistence type="predicted"/>
<keyword evidence="6 8" id="KW-0472">Membrane</keyword>
<keyword evidence="4" id="KW-0964">Secreted</keyword>
<dbReference type="NCBIfam" id="TIGR01376">
    <property type="entry name" value="POMP_repeat"/>
    <property type="match status" value="1"/>
</dbReference>
<feature type="transmembrane region" description="Helical" evidence="8">
    <location>
        <begin position="515"/>
        <end position="533"/>
    </location>
</feature>
<evidence type="ECO:0000256" key="7">
    <source>
        <dbReference type="ARBA" id="ARBA00023237"/>
    </source>
</evidence>
<dbReference type="PANTHER" id="PTHR11319:SF35">
    <property type="entry name" value="OUTER MEMBRANE PROTEIN PMPC-RELATED"/>
    <property type="match status" value="1"/>
</dbReference>
<evidence type="ECO:0000256" key="3">
    <source>
        <dbReference type="ARBA" id="ARBA00004613"/>
    </source>
</evidence>
<protein>
    <submittedName>
        <fullName evidence="9">Uncharacterized protein</fullName>
    </submittedName>
</protein>
<keyword evidence="8" id="KW-0812">Transmembrane</keyword>
<comment type="subcellular location">
    <subcellularLocation>
        <location evidence="1">Cell envelope</location>
    </subcellularLocation>
    <subcellularLocation>
        <location evidence="2">Cell outer membrane</location>
    </subcellularLocation>
    <subcellularLocation>
        <location evidence="3">Secreted</location>
    </subcellularLocation>
</comment>
<sequence>MVIRGYNSAYPAVVELVNVTVESNTYSDTVTTMMVAVNITMSDCAFRNNTGTAVFLEDSFLECSGHNEFTANIGYEGACLSLGEGSRIFLATNETRLTFAHNTANYTGGAIYLRTNRASYIQLLLGYSHAWCFVQEKPPSNSIFLFDSNTAKNGGDDIFGEYFDFTTFGNTVYYCIDVIANMSTFAQKSVSSVTSPPSRVCLCEDDGTARCLEYERSVSIYPGQTVGIQAFTVGQQFGTVRGAVYAQILNKSSSTIIPSEQKVQTVGIRNCTDAINTLKYKLATGESETLVLTAVNIVVSEFVNKAEIDAILVQYRENLKQENLKQNITHVPRQLVTLPLFINLDTLSCPRGFALGDSGCQCDATFLHHVGRYRVSCDIDTQSIGREYSVWVDDTNTTSSYSKQCPLVYCNPDFLQVNLSNVDGADLQCLHHRSGVLCGGCRKNFSLAIGSSNCLADCSNRYLSLLAVFAVAGVLLVLAIKYLNLTVTQGLISGLVLYANIVQTNKGVLLSSNEVGVRVFATIIAWFNFDFGIETCFSGSLDMYLKTWLQFVFPLYLWILAGGIILACRYSQLATRFFGNNTVHVLATIFLLSYNKLLRVVIAVYSATNIQVQNERIVVVWTYDGNILYLGPQHASLFAVSTAVFLTLWLPFTVLILLGHWLQRYNHLRGLKWLGKLRPLFDEYYGPLKDRRRYWVGILLLARVCVIFPAADPLASVEASLLAIVFVALVLLLLLLLFGKVYRKYYISLFEVVSLVNLKLFAILSLYYSSTGGRQETAVYISAGIFLSCLILVISIQLYVTILHKLLVFCKKGRDAYVPIDEEQLPDLIIDGRS</sequence>
<keyword evidence="10" id="KW-1185">Reference proteome</keyword>
<dbReference type="Proteomes" id="UP001174909">
    <property type="component" value="Unassembled WGS sequence"/>
</dbReference>
<evidence type="ECO:0000313" key="9">
    <source>
        <dbReference type="EMBL" id="CAI8045852.1"/>
    </source>
</evidence>
<dbReference type="PANTHER" id="PTHR11319">
    <property type="entry name" value="G PROTEIN-COUPLED RECEPTOR-RELATED"/>
    <property type="match status" value="1"/>
</dbReference>
<feature type="transmembrane region" description="Helical" evidence="8">
    <location>
        <begin position="717"/>
        <end position="738"/>
    </location>
</feature>
<evidence type="ECO:0000256" key="2">
    <source>
        <dbReference type="ARBA" id="ARBA00004442"/>
    </source>
</evidence>
<evidence type="ECO:0000256" key="4">
    <source>
        <dbReference type="ARBA" id="ARBA00022525"/>
    </source>
</evidence>
<keyword evidence="7" id="KW-0998">Cell outer membrane</keyword>
<evidence type="ECO:0000313" key="10">
    <source>
        <dbReference type="Proteomes" id="UP001174909"/>
    </source>
</evidence>
<keyword evidence="8" id="KW-1133">Transmembrane helix</keyword>
<reference evidence="9" key="1">
    <citation type="submission" date="2023-03" db="EMBL/GenBank/DDBJ databases">
        <authorList>
            <person name="Steffen K."/>
            <person name="Cardenas P."/>
        </authorList>
    </citation>
    <scope>NUCLEOTIDE SEQUENCE</scope>
</reference>
<feature type="transmembrane region" description="Helical" evidence="8">
    <location>
        <begin position="637"/>
        <end position="662"/>
    </location>
</feature>
<feature type="transmembrane region" description="Helical" evidence="8">
    <location>
        <begin position="462"/>
        <end position="483"/>
    </location>
</feature>
<dbReference type="InterPro" id="IPR003368">
    <property type="entry name" value="POMP_repeat"/>
</dbReference>
<comment type="caution">
    <text evidence="9">The sequence shown here is derived from an EMBL/GenBank/DDBJ whole genome shotgun (WGS) entry which is preliminary data.</text>
</comment>
<feature type="transmembrane region" description="Helical" evidence="8">
    <location>
        <begin position="780"/>
        <end position="802"/>
    </location>
</feature>
<feature type="transmembrane region" description="Helical" evidence="8">
    <location>
        <begin position="694"/>
        <end position="711"/>
    </location>
</feature>
<name>A0AA35XCK7_GEOBA</name>
<dbReference type="EMBL" id="CASHTH010003507">
    <property type="protein sequence ID" value="CAI8045852.1"/>
    <property type="molecule type" value="Genomic_DNA"/>
</dbReference>
<evidence type="ECO:0000256" key="6">
    <source>
        <dbReference type="ARBA" id="ARBA00023136"/>
    </source>
</evidence>
<feature type="transmembrane region" description="Helical" evidence="8">
    <location>
        <begin position="745"/>
        <end position="768"/>
    </location>
</feature>
<evidence type="ECO:0000256" key="8">
    <source>
        <dbReference type="SAM" id="Phobius"/>
    </source>
</evidence>